<comment type="caution">
    <text evidence="6">The sequence shown here is derived from an EMBL/GenBank/DDBJ whole genome shotgun (WGS) entry which is preliminary data.</text>
</comment>
<sequence>MVEDMLGRMSGRTELTRYFNLCEEIDMENPIDISSFMSMLDDPIAGVVQYASPGDIENLCHGLIEGPFGDNYMRNLAILVRELYFGGCTDASYESFVDYMTITDITSESASSRSWFYQCCTEFSYWQTGTTSTSASDMVDLDYYHAWCADCYDIDADAADFQTEQTNVLYGGDEPRISNVFYANGSIDPWHAISNLHFDNPASPHVLMTGTSHCQDMYATADNDVAPLAATRDMQLQSMKAWVQEWVA</sequence>
<dbReference type="Gene3D" id="3.40.50.1820">
    <property type="entry name" value="alpha/beta hydrolase"/>
    <property type="match status" value="1"/>
</dbReference>
<dbReference type="OrthoDB" id="1735038at2759"/>
<proteinExistence type="inferred from homology"/>
<dbReference type="GO" id="GO:0008239">
    <property type="term" value="F:dipeptidyl-peptidase activity"/>
    <property type="evidence" value="ECO:0007669"/>
    <property type="project" value="TreeGrafter"/>
</dbReference>
<reference evidence="6 7" key="1">
    <citation type="journal article" date="2018" name="PLoS ONE">
        <title>The draft genome of Kipferlia bialata reveals reductive genome evolution in fornicate parasites.</title>
        <authorList>
            <person name="Tanifuji G."/>
            <person name="Takabayashi S."/>
            <person name="Kume K."/>
            <person name="Takagi M."/>
            <person name="Nakayama T."/>
            <person name="Kamikawa R."/>
            <person name="Inagaki Y."/>
            <person name="Hashimoto T."/>
        </authorList>
    </citation>
    <scope>NUCLEOTIDE SEQUENCE [LARGE SCALE GENOMIC DNA]</scope>
    <source>
        <strain evidence="6">NY0173</strain>
    </source>
</reference>
<dbReference type="GO" id="GO:0006508">
    <property type="term" value="P:proteolysis"/>
    <property type="evidence" value="ECO:0007669"/>
    <property type="project" value="UniProtKB-KW"/>
</dbReference>
<keyword evidence="4" id="KW-0378">Hydrolase</keyword>
<accession>A0A9K3CX42</accession>
<dbReference type="AlphaFoldDB" id="A0A9K3CX42"/>
<dbReference type="PANTHER" id="PTHR11010">
    <property type="entry name" value="PROTEASE S28 PRO-X CARBOXYPEPTIDASE-RELATED"/>
    <property type="match status" value="1"/>
</dbReference>
<dbReference type="InterPro" id="IPR008758">
    <property type="entry name" value="Peptidase_S28"/>
</dbReference>
<evidence type="ECO:0000256" key="2">
    <source>
        <dbReference type="ARBA" id="ARBA00022670"/>
    </source>
</evidence>
<evidence type="ECO:0000256" key="4">
    <source>
        <dbReference type="ARBA" id="ARBA00022801"/>
    </source>
</evidence>
<name>A0A9K3CX42_9EUKA</name>
<keyword evidence="3" id="KW-0732">Signal</keyword>
<protein>
    <submittedName>
        <fullName evidence="6">Peptidase S28</fullName>
    </submittedName>
</protein>
<dbReference type="InterPro" id="IPR029058">
    <property type="entry name" value="AB_hydrolase_fold"/>
</dbReference>
<dbReference type="GO" id="GO:0070008">
    <property type="term" value="F:serine-type exopeptidase activity"/>
    <property type="evidence" value="ECO:0007669"/>
    <property type="project" value="InterPro"/>
</dbReference>
<evidence type="ECO:0000256" key="3">
    <source>
        <dbReference type="ARBA" id="ARBA00022729"/>
    </source>
</evidence>
<dbReference type="PANTHER" id="PTHR11010:SF117">
    <property type="entry name" value="SERINE PROTEASE 16"/>
    <property type="match status" value="1"/>
</dbReference>
<keyword evidence="7" id="KW-1185">Reference proteome</keyword>
<gene>
    <name evidence="6" type="ORF">KIPB_006476</name>
</gene>
<evidence type="ECO:0000256" key="1">
    <source>
        <dbReference type="ARBA" id="ARBA00011079"/>
    </source>
</evidence>
<evidence type="ECO:0000313" key="7">
    <source>
        <dbReference type="Proteomes" id="UP000265618"/>
    </source>
</evidence>
<keyword evidence="5" id="KW-0325">Glycoprotein</keyword>
<dbReference type="Proteomes" id="UP000265618">
    <property type="component" value="Unassembled WGS sequence"/>
</dbReference>
<dbReference type="Pfam" id="PF05577">
    <property type="entry name" value="Peptidase_S28"/>
    <property type="match status" value="1"/>
</dbReference>
<evidence type="ECO:0000313" key="6">
    <source>
        <dbReference type="EMBL" id="GIQ84894.1"/>
    </source>
</evidence>
<evidence type="ECO:0000256" key="5">
    <source>
        <dbReference type="ARBA" id="ARBA00023180"/>
    </source>
</evidence>
<dbReference type="EMBL" id="BDIP01001667">
    <property type="protein sequence ID" value="GIQ84894.1"/>
    <property type="molecule type" value="Genomic_DNA"/>
</dbReference>
<organism evidence="6 7">
    <name type="scientific">Kipferlia bialata</name>
    <dbReference type="NCBI Taxonomy" id="797122"/>
    <lineage>
        <taxon>Eukaryota</taxon>
        <taxon>Metamonada</taxon>
        <taxon>Carpediemonas-like organisms</taxon>
        <taxon>Kipferlia</taxon>
    </lineage>
</organism>
<keyword evidence="2" id="KW-0645">Protease</keyword>
<comment type="similarity">
    <text evidence="1">Belongs to the peptidase S28 family.</text>
</comment>